<dbReference type="AlphaFoldDB" id="A0A3M9MB49"/>
<dbReference type="Proteomes" id="UP000271678">
    <property type="component" value="Unassembled WGS sequence"/>
</dbReference>
<evidence type="ECO:0000313" key="1">
    <source>
        <dbReference type="EMBL" id="RNI22792.1"/>
    </source>
</evidence>
<dbReference type="SUPFAM" id="SSF160379">
    <property type="entry name" value="SP0830-like"/>
    <property type="match status" value="1"/>
</dbReference>
<dbReference type="EMBL" id="RJJQ01000007">
    <property type="protein sequence ID" value="RNI22792.1"/>
    <property type="molecule type" value="Genomic_DNA"/>
</dbReference>
<reference evidence="1 2" key="1">
    <citation type="submission" date="2018-11" db="EMBL/GenBank/DDBJ databases">
        <title>Draft genome of Simplicispira Flexivirga sp. BO-16.</title>
        <authorList>
            <person name="Im W.T."/>
        </authorList>
    </citation>
    <scope>NUCLEOTIDE SEQUENCE [LARGE SCALE GENOMIC DNA]</scope>
    <source>
        <strain evidence="1 2">BO-16</strain>
    </source>
</reference>
<dbReference type="PANTHER" id="PTHR36439:SF1">
    <property type="entry name" value="DUF1697 DOMAIN-CONTAINING PROTEIN"/>
    <property type="match status" value="1"/>
</dbReference>
<protein>
    <submittedName>
        <fullName evidence="1">DUF1697 domain-containing protein</fullName>
    </submittedName>
</protein>
<dbReference type="PIRSF" id="PIRSF008502">
    <property type="entry name" value="UCP008502"/>
    <property type="match status" value="1"/>
</dbReference>
<accession>A0A3M9MB49</accession>
<dbReference type="Pfam" id="PF08002">
    <property type="entry name" value="DUF1697"/>
    <property type="match status" value="1"/>
</dbReference>
<dbReference type="RefSeq" id="WP_123270992.1">
    <property type="nucleotide sequence ID" value="NZ_RJJQ01000007.1"/>
</dbReference>
<dbReference type="Gene3D" id="3.30.70.1280">
    <property type="entry name" value="SP0830-like domains"/>
    <property type="match status" value="1"/>
</dbReference>
<proteinExistence type="predicted"/>
<sequence length="178" mass="19864">MPKHIVLLRAVNVGGRWVKMARLREFLLDNDFQDVETHIQSGNVLVGTPMRSTAKVSATLEALLQEEFGFAIPCIVRSPAQLRAIADFAETQPDPLDGGTLRRYVTFYRDPLPQDRADELAAWDEPGERLLPHGSEMHWWLAKPAHEAKISNARLERGGAVSTTRDLTVVRALAGKWG</sequence>
<dbReference type="InterPro" id="IPR012545">
    <property type="entry name" value="DUF1697"/>
</dbReference>
<dbReference type="PANTHER" id="PTHR36439">
    <property type="entry name" value="BLL4334 PROTEIN"/>
    <property type="match status" value="1"/>
</dbReference>
<dbReference type="OrthoDB" id="9806494at2"/>
<organism evidence="1 2">
    <name type="scientific">Flexivirga caeni</name>
    <dbReference type="NCBI Taxonomy" id="2294115"/>
    <lineage>
        <taxon>Bacteria</taxon>
        <taxon>Bacillati</taxon>
        <taxon>Actinomycetota</taxon>
        <taxon>Actinomycetes</taxon>
        <taxon>Micrococcales</taxon>
        <taxon>Dermacoccaceae</taxon>
        <taxon>Flexivirga</taxon>
    </lineage>
</organism>
<gene>
    <name evidence="1" type="ORF">EFY87_08200</name>
</gene>
<name>A0A3M9MB49_9MICO</name>
<comment type="caution">
    <text evidence="1">The sequence shown here is derived from an EMBL/GenBank/DDBJ whole genome shotgun (WGS) entry which is preliminary data.</text>
</comment>
<keyword evidence="2" id="KW-1185">Reference proteome</keyword>
<evidence type="ECO:0000313" key="2">
    <source>
        <dbReference type="Proteomes" id="UP000271678"/>
    </source>
</evidence>